<comment type="caution">
    <text evidence="2">The sequence shown here is derived from an EMBL/GenBank/DDBJ whole genome shotgun (WGS) entry which is preliminary data.</text>
</comment>
<name>A0A9N9G5C9_9GLOM</name>
<evidence type="ECO:0000313" key="2">
    <source>
        <dbReference type="EMBL" id="CAG8581539.1"/>
    </source>
</evidence>
<dbReference type="OrthoDB" id="1262810at2759"/>
<evidence type="ECO:0000259" key="1">
    <source>
        <dbReference type="Pfam" id="PF25794"/>
    </source>
</evidence>
<dbReference type="InterPro" id="IPR058210">
    <property type="entry name" value="SACS/Nov_dom"/>
</dbReference>
<dbReference type="GO" id="GO:0030544">
    <property type="term" value="F:Hsp70 protein binding"/>
    <property type="evidence" value="ECO:0007669"/>
    <property type="project" value="TreeGrafter"/>
</dbReference>
<keyword evidence="3" id="KW-1185">Reference proteome</keyword>
<organism evidence="2 3">
    <name type="scientific">Racocetra fulgida</name>
    <dbReference type="NCBI Taxonomy" id="60492"/>
    <lineage>
        <taxon>Eukaryota</taxon>
        <taxon>Fungi</taxon>
        <taxon>Fungi incertae sedis</taxon>
        <taxon>Mucoromycota</taxon>
        <taxon>Glomeromycotina</taxon>
        <taxon>Glomeromycetes</taxon>
        <taxon>Diversisporales</taxon>
        <taxon>Gigasporaceae</taxon>
        <taxon>Racocetra</taxon>
    </lineage>
</organism>
<protein>
    <submittedName>
        <fullName evidence="2">13565_t:CDS:1</fullName>
    </submittedName>
</protein>
<feature type="non-terminal residue" evidence="2">
    <location>
        <position position="1799"/>
    </location>
</feature>
<reference evidence="2" key="1">
    <citation type="submission" date="2021-06" db="EMBL/GenBank/DDBJ databases">
        <authorList>
            <person name="Kallberg Y."/>
            <person name="Tangrot J."/>
            <person name="Rosling A."/>
        </authorList>
    </citation>
    <scope>NUCLEOTIDE SEQUENCE</scope>
    <source>
        <strain evidence="2">IN212</strain>
    </source>
</reference>
<dbReference type="Pfam" id="PF25794">
    <property type="entry name" value="SACS"/>
    <property type="match status" value="1"/>
</dbReference>
<accession>A0A9N9G5C9</accession>
<dbReference type="EMBL" id="CAJVPZ010007072">
    <property type="protein sequence ID" value="CAG8581539.1"/>
    <property type="molecule type" value="Genomic_DNA"/>
</dbReference>
<gene>
    <name evidence="2" type="ORF">RFULGI_LOCUS5870</name>
</gene>
<evidence type="ECO:0000313" key="3">
    <source>
        <dbReference type="Proteomes" id="UP000789396"/>
    </source>
</evidence>
<feature type="non-terminal residue" evidence="2">
    <location>
        <position position="1"/>
    </location>
</feature>
<dbReference type="PANTHER" id="PTHR15600:SF42">
    <property type="entry name" value="SACSIN"/>
    <property type="match status" value="1"/>
</dbReference>
<sequence length="1799" mass="210090">YLHNLRKNPHFNDHVGVIKRLPIFKEIGQNVMIDLESNEKNWHLLPREYENPIIVSSNTINFLAVTSEATRYLLEDVIKIPRLPQKRFWIECVIPYLKSKPNIDIEVLEKLFDQLPSKLLRSDRSLRNELANTTFVPGGTIRMAQEKEGLGTVNCKPIDLFDPSHEISQLFFDDEKVFPAGKFSSEHYDILKKLGIKTSLTQMDIIERIKIYIERREKRNNINSNDLHDKSLNLFRYIDKHWNSFESMKNTEFSSAIKSSQWIPTIDKTGKKIFSCWHKDELRDKKNKSLVLLVVPILDYQVESLSLREFLGWNTHPPSELILQQIHQCSIMSKSDLNFKNRSQICEAIYEHINEALSCDDEQYKLELSKGLKNKKWIFCGGNFYAAKNVFFDLSENLGRNFIQLSDDYRNRFKKVFEYMGVEKTIEINDLIKIINEIELEANHNSLSEEKLSEIIKFLRHIADKRTKEEVQICDLKGLLIPSADSTLFKHKDVYFDDRPELNKEEKKNYKLSHPKITPELAENLGIRMLSTIFLKCCEIEFEASEQSVPSIPRIKNIINVNVDNADDVGARRFSIYLDERKFDKNFEQSTLLSKEMHNWQGPSVWIYYDKSIEENDFSNHKNKIGHAGIISSYYLTDILSFVSGNNVTFLDPHAWFLPLQGYPPKKPRKIQFNFLENKFLAKFKDQCNPYFAIEDCDFNKEFNGTLFRLPLRSIDLSKQSLISQNSTKPQEILNYFQNIKNHQELLFLRNVELYNVYHINKNENKQLIWEMEIQNLGDNNRNIRRKVDYTPQVLQLNTRMYDTKKTTFELWLVCLGGNSEKSVGKNLINFSKKKRLKAYGGVAAILARSDNEDDLLNKIRPINLEVYINGDFYWSLDGKDILQSNNNDIYAKWNRHILCDVLPPLHVKLLNEIAKKDLKQFKNSKTSPENFSPYTIKKFMLLGNEKEIENTLIDSYRTKVLQSLGDGEVFWTEAEGGKFISLKNAYFFEESDYVIADIFSKHGISTVKMDKYKLGCLNEKIKGKDSINSRHKILQENVNIQSVIEQEVQKDFMSGIGLLKFILQDENNNLYSKLNGLKLVPLKNDSFGIFGKRDYYIAEKKCQEIFSESDPSRFIYDSDDELIEVFKNERFLELRIKRLDTHGILDLLAEDLPDEQEINWNPSSKSIPNRKWLDNVFKNIELDQTIELPNRPLLPVIRPSHKLVKIDPTNPLLIYPDDNDTMSFIVEVLIKLGICFTDMKLPKKCTSALTQSVLSFNVPNVFKTIKQLSRDISIETLFNNAKLDDDDYIKLRNYVKRSIKGQNEKTLNIIRELPIWPIRLPKKNRFISANVKGILPPHNLSCPPQDTDIFDVQDEYYDVLISLGVEKIEVCDFFKRYYRNSGKPTEQDVKFLKEILSLGDERIKNYLLREHEKITIPNKSLKAFVKASTLYDANVDLFNQIFDDDKFLPLELQESNICHNILLKMGLKRDLNGSIYLECAEEIQKKINNDGSEKSYLSSFKSLIGFKNDNDKIRSASIKLISLLKEKYNIFNDDELKQLYKINFVPSKKVFKGPYSKSALPTLGYESFNSLCFAKYQDICWTQAKFIYSDIELPFDLRPGLKMVINHWIKLSTEVFPSEASGWNADKIYEIMQEIYKVVNDSLKFLDEDKIREFKLKDKNLFLNGDNPFDPNCWVPGKKLVFGLQNNINGRFDVHDRLLSFKKLLIALGAEEVDNNIRMDEIPVNYSQNFAEYFDWHFTEKPIDYITIDGVQRETYEVLLRWLYGMSYEDAVKDVFPEDFPNCGQQYLDFMLEILKVS</sequence>
<dbReference type="PANTHER" id="PTHR15600">
    <property type="entry name" value="SACSIN"/>
    <property type="match status" value="1"/>
</dbReference>
<dbReference type="InterPro" id="IPR052972">
    <property type="entry name" value="Sacsin_chaperone_reg"/>
</dbReference>
<feature type="domain" description="Sacsin/Nov" evidence="1">
    <location>
        <begin position="559"/>
        <end position="766"/>
    </location>
</feature>
<dbReference type="Proteomes" id="UP000789396">
    <property type="component" value="Unassembled WGS sequence"/>
</dbReference>
<proteinExistence type="predicted"/>